<gene>
    <name evidence="4" type="ORF">ACFFUR_14795</name>
</gene>
<dbReference type="Gene3D" id="2.60.120.1440">
    <property type="match status" value="1"/>
</dbReference>
<dbReference type="InterPro" id="IPR006860">
    <property type="entry name" value="FecR"/>
</dbReference>
<dbReference type="Gene3D" id="3.55.50.30">
    <property type="match status" value="1"/>
</dbReference>
<evidence type="ECO:0000256" key="1">
    <source>
        <dbReference type="SAM" id="Phobius"/>
    </source>
</evidence>
<feature type="domain" description="FecR protein" evidence="2">
    <location>
        <begin position="139"/>
        <end position="231"/>
    </location>
</feature>
<keyword evidence="1" id="KW-0472">Membrane</keyword>
<keyword evidence="1" id="KW-1133">Transmembrane helix</keyword>
<evidence type="ECO:0000313" key="4">
    <source>
        <dbReference type="EMBL" id="MFB9213082.1"/>
    </source>
</evidence>
<protein>
    <submittedName>
        <fullName evidence="4">FecR family protein</fullName>
    </submittedName>
</protein>
<dbReference type="PANTHER" id="PTHR30273:SF2">
    <property type="entry name" value="PROTEIN FECR"/>
    <property type="match status" value="1"/>
</dbReference>
<proteinExistence type="predicted"/>
<dbReference type="RefSeq" id="WP_290247893.1">
    <property type="nucleotide sequence ID" value="NZ_JAUFQT010000001.1"/>
</dbReference>
<reference evidence="4 5" key="1">
    <citation type="submission" date="2024-09" db="EMBL/GenBank/DDBJ databases">
        <authorList>
            <person name="Sun Q."/>
            <person name="Mori K."/>
        </authorList>
    </citation>
    <scope>NUCLEOTIDE SEQUENCE [LARGE SCALE GENOMIC DNA]</scope>
    <source>
        <strain evidence="4 5">CECT 7682</strain>
    </source>
</reference>
<dbReference type="EMBL" id="JBHMEW010000066">
    <property type="protein sequence ID" value="MFB9213082.1"/>
    <property type="molecule type" value="Genomic_DNA"/>
</dbReference>
<dbReference type="PIRSF" id="PIRSF018266">
    <property type="entry name" value="FecR"/>
    <property type="match status" value="1"/>
</dbReference>
<dbReference type="InterPro" id="IPR032508">
    <property type="entry name" value="FecR_C"/>
</dbReference>
<keyword evidence="1" id="KW-0812">Transmembrane</keyword>
<keyword evidence="5" id="KW-1185">Reference proteome</keyword>
<dbReference type="InterPro" id="IPR012373">
    <property type="entry name" value="Ferrdict_sens_TM"/>
</dbReference>
<organism evidence="4 5">
    <name type="scientific">Echinicola jeungdonensis</name>
    <dbReference type="NCBI Taxonomy" id="709343"/>
    <lineage>
        <taxon>Bacteria</taxon>
        <taxon>Pseudomonadati</taxon>
        <taxon>Bacteroidota</taxon>
        <taxon>Cytophagia</taxon>
        <taxon>Cytophagales</taxon>
        <taxon>Cyclobacteriaceae</taxon>
        <taxon>Echinicola</taxon>
    </lineage>
</organism>
<evidence type="ECO:0000259" key="2">
    <source>
        <dbReference type="Pfam" id="PF04773"/>
    </source>
</evidence>
<feature type="domain" description="Protein FecR C-terminal" evidence="3">
    <location>
        <begin position="275"/>
        <end position="343"/>
    </location>
</feature>
<sequence length="346" mass="40025">MPQIKDLIEDLEFIRWVKNPEDKLQEYWQNWIEANPDRIEDVKLAREVILGLKFPSKKASPEVKKEVLNKLLQASPSEEEEKENSYTKNKSIKWKSFNQWEKIAAILVFALMLSLLIGNLSFFKEKPAPVQALKWINKTTNYGEKLNFRLPDGSIVWLNSGSSLEYPASFDSTVRLVKLHGEGFFEVTEDKNKPFKVLSENLTTTALGTSFNIKSSYQNVVIVSLVTGKVQVDDQLDNQQYLLSPGEQLDFDNENKKGKISNFDLEAVQSWRKGKLVFQKATFQKVKEDLERWYGVSIQVEGQPSQSWRFNGEFENQILDVILMSMSNIEDFSYKIDKKEVQINFN</sequence>
<dbReference type="Pfam" id="PF16344">
    <property type="entry name" value="FecR_C"/>
    <property type="match status" value="1"/>
</dbReference>
<name>A0ABV5J9A9_9BACT</name>
<comment type="caution">
    <text evidence="4">The sequence shown here is derived from an EMBL/GenBank/DDBJ whole genome shotgun (WGS) entry which is preliminary data.</text>
</comment>
<feature type="transmembrane region" description="Helical" evidence="1">
    <location>
        <begin position="103"/>
        <end position="123"/>
    </location>
</feature>
<evidence type="ECO:0000259" key="3">
    <source>
        <dbReference type="Pfam" id="PF16344"/>
    </source>
</evidence>
<accession>A0ABV5J9A9</accession>
<dbReference type="Pfam" id="PF04773">
    <property type="entry name" value="FecR"/>
    <property type="match status" value="1"/>
</dbReference>
<dbReference type="PANTHER" id="PTHR30273">
    <property type="entry name" value="PERIPLASMIC SIGNAL SENSOR AND SIGMA FACTOR ACTIVATOR FECR-RELATED"/>
    <property type="match status" value="1"/>
</dbReference>
<evidence type="ECO:0000313" key="5">
    <source>
        <dbReference type="Proteomes" id="UP001589654"/>
    </source>
</evidence>
<dbReference type="Proteomes" id="UP001589654">
    <property type="component" value="Unassembled WGS sequence"/>
</dbReference>